<organism evidence="1 2">
    <name type="scientific">Rotaria sordida</name>
    <dbReference type="NCBI Taxonomy" id="392033"/>
    <lineage>
        <taxon>Eukaryota</taxon>
        <taxon>Metazoa</taxon>
        <taxon>Spiralia</taxon>
        <taxon>Gnathifera</taxon>
        <taxon>Rotifera</taxon>
        <taxon>Eurotatoria</taxon>
        <taxon>Bdelloidea</taxon>
        <taxon>Philodinida</taxon>
        <taxon>Philodinidae</taxon>
        <taxon>Rotaria</taxon>
    </lineage>
</organism>
<sequence>KIQRKSLNQQIQLKHRYELFETKIQRKRRRKLFKEQQQRKANDEELDFGIDDEKEQNLLQRINSVNESICKQIQTNHSKKQSCK</sequence>
<dbReference type="Proteomes" id="UP000663823">
    <property type="component" value="Unassembled WGS sequence"/>
</dbReference>
<dbReference type="EMBL" id="CAJOAX010050218">
    <property type="protein sequence ID" value="CAF4310745.1"/>
    <property type="molecule type" value="Genomic_DNA"/>
</dbReference>
<accession>A0A820IJP9</accession>
<comment type="caution">
    <text evidence="1">The sequence shown here is derived from an EMBL/GenBank/DDBJ whole genome shotgun (WGS) entry which is preliminary data.</text>
</comment>
<reference evidence="1" key="1">
    <citation type="submission" date="2021-02" db="EMBL/GenBank/DDBJ databases">
        <authorList>
            <person name="Nowell W R."/>
        </authorList>
    </citation>
    <scope>NUCLEOTIDE SEQUENCE</scope>
</reference>
<evidence type="ECO:0000313" key="1">
    <source>
        <dbReference type="EMBL" id="CAF4310745.1"/>
    </source>
</evidence>
<dbReference type="AlphaFoldDB" id="A0A820IJP9"/>
<feature type="non-terminal residue" evidence="1">
    <location>
        <position position="1"/>
    </location>
</feature>
<protein>
    <submittedName>
        <fullName evidence="1">Uncharacterized protein</fullName>
    </submittedName>
</protein>
<gene>
    <name evidence="1" type="ORF">OTI717_LOCUS42334</name>
</gene>
<proteinExistence type="predicted"/>
<evidence type="ECO:0000313" key="2">
    <source>
        <dbReference type="Proteomes" id="UP000663823"/>
    </source>
</evidence>
<name>A0A820IJP9_9BILA</name>